<dbReference type="Proteomes" id="UP000806378">
    <property type="component" value="Unassembled WGS sequence"/>
</dbReference>
<reference evidence="6" key="1">
    <citation type="submission" date="2020-05" db="EMBL/GenBank/DDBJ databases">
        <title>WGS assembly of Corymbia citriodora subspecies variegata.</title>
        <authorList>
            <person name="Barry K."/>
            <person name="Hundley H."/>
            <person name="Shu S."/>
            <person name="Jenkins J."/>
            <person name="Grimwood J."/>
            <person name="Baten A."/>
        </authorList>
    </citation>
    <scope>NUCLEOTIDE SEQUENCE</scope>
    <source>
        <strain evidence="6">CV2-018</strain>
    </source>
</reference>
<evidence type="ECO:0000256" key="1">
    <source>
        <dbReference type="ARBA" id="ARBA00022630"/>
    </source>
</evidence>
<keyword evidence="4" id="KW-0503">Monooxygenase</keyword>
<dbReference type="GO" id="GO:0004497">
    <property type="term" value="F:monooxygenase activity"/>
    <property type="evidence" value="ECO:0007669"/>
    <property type="project" value="UniProtKB-KW"/>
</dbReference>
<dbReference type="InterPro" id="IPR036188">
    <property type="entry name" value="FAD/NAD-bd_sf"/>
</dbReference>
<evidence type="ECO:0000256" key="3">
    <source>
        <dbReference type="ARBA" id="ARBA00023002"/>
    </source>
</evidence>
<keyword evidence="7" id="KW-1185">Reference proteome</keyword>
<dbReference type="EMBL" id="MU096242">
    <property type="protein sequence ID" value="KAF7846031.1"/>
    <property type="molecule type" value="Genomic_DNA"/>
</dbReference>
<dbReference type="Gene3D" id="3.50.50.60">
    <property type="entry name" value="FAD/NAD(P)-binding domain"/>
    <property type="match status" value="1"/>
</dbReference>
<dbReference type="PANTHER" id="PTHR46972">
    <property type="entry name" value="MONOOXYGENASE ASQM-RELATED"/>
    <property type="match status" value="1"/>
</dbReference>
<dbReference type="Pfam" id="PF01494">
    <property type="entry name" value="FAD_binding_3"/>
    <property type="match status" value="1"/>
</dbReference>
<protein>
    <recommendedName>
        <fullName evidence="5">FAD-binding domain-containing protein</fullName>
    </recommendedName>
</protein>
<evidence type="ECO:0000313" key="6">
    <source>
        <dbReference type="EMBL" id="KAF7846031.1"/>
    </source>
</evidence>
<evidence type="ECO:0000256" key="2">
    <source>
        <dbReference type="ARBA" id="ARBA00022827"/>
    </source>
</evidence>
<dbReference type="AlphaFoldDB" id="A0A8T0CF06"/>
<dbReference type="PANTHER" id="PTHR46972:SF1">
    <property type="entry name" value="FAD DEPENDENT OXIDOREDUCTASE DOMAIN-CONTAINING PROTEIN"/>
    <property type="match status" value="1"/>
</dbReference>
<name>A0A8T0CF06_CORYI</name>
<keyword evidence="1" id="KW-0285">Flavoprotein</keyword>
<proteinExistence type="predicted"/>
<dbReference type="Gramene" id="rna-gnl|WGS:JABURB|Cocit.L5524.1">
    <property type="protein sequence ID" value="cds-KAF7846031.1"/>
    <property type="gene ID" value="gene-BT93_L5524"/>
</dbReference>
<gene>
    <name evidence="6" type="ORF">BT93_L5524</name>
</gene>
<dbReference type="OrthoDB" id="2017387at2759"/>
<feature type="domain" description="FAD-binding" evidence="5">
    <location>
        <begin position="6"/>
        <end position="368"/>
    </location>
</feature>
<dbReference type="PRINTS" id="PR00420">
    <property type="entry name" value="RNGMNOXGNASE"/>
</dbReference>
<dbReference type="InterPro" id="IPR002938">
    <property type="entry name" value="FAD-bd"/>
</dbReference>
<evidence type="ECO:0000259" key="5">
    <source>
        <dbReference type="Pfam" id="PF01494"/>
    </source>
</evidence>
<dbReference type="GO" id="GO:0071949">
    <property type="term" value="F:FAD binding"/>
    <property type="evidence" value="ECO:0007669"/>
    <property type="project" value="InterPro"/>
</dbReference>
<accession>A0A8T0CF06</accession>
<keyword evidence="3" id="KW-0560">Oxidoreductase</keyword>
<evidence type="ECO:0000256" key="4">
    <source>
        <dbReference type="ARBA" id="ARBA00023033"/>
    </source>
</evidence>
<organism evidence="6 7">
    <name type="scientific">Corymbia citriodora subsp. variegata</name>
    <dbReference type="NCBI Taxonomy" id="360336"/>
    <lineage>
        <taxon>Eukaryota</taxon>
        <taxon>Viridiplantae</taxon>
        <taxon>Streptophyta</taxon>
        <taxon>Embryophyta</taxon>
        <taxon>Tracheophyta</taxon>
        <taxon>Spermatophyta</taxon>
        <taxon>Magnoliopsida</taxon>
        <taxon>eudicotyledons</taxon>
        <taxon>Gunneridae</taxon>
        <taxon>Pentapetalae</taxon>
        <taxon>rosids</taxon>
        <taxon>malvids</taxon>
        <taxon>Myrtales</taxon>
        <taxon>Myrtaceae</taxon>
        <taxon>Myrtoideae</taxon>
        <taxon>Eucalypteae</taxon>
        <taxon>Corymbia</taxon>
    </lineage>
</organism>
<keyword evidence="2" id="KW-0274">FAD</keyword>
<evidence type="ECO:0000313" key="7">
    <source>
        <dbReference type="Proteomes" id="UP000806378"/>
    </source>
</evidence>
<comment type="caution">
    <text evidence="6">The sequence shown here is derived from an EMBL/GenBank/DDBJ whole genome shotgun (WGS) entry which is preliminary data.</text>
</comment>
<dbReference type="SUPFAM" id="SSF51905">
    <property type="entry name" value="FAD/NAD(P)-binding domain"/>
    <property type="match status" value="1"/>
</dbReference>
<sequence length="409" mass="44879">MSSSIKIGIIGAGPAGLTLANILQHNNIPCTIYDLDASPEARNRGGSLDLHPRHGQLALREAGLWDEFVKHARPESDVMKIVQQDGEVLWDGNGADACVVSEANKFDHRPEIDRGALMSILLGGVDAQSVKWGKKLREVMPAPNEQYDLHFADGSTESAFDLVVGADGAWSKVRRWLSDTTPHYSGITAIELWALNVKENHPWMSSYVGKGSCFSFGEDRAIQIQVQGDGSIRTYASLRKPETFLHDCGIDWNDTAKARKEFVQQYFGDCGQDLKRMLFESDDELVPRPLHMLPVGFRWDTRPGVTLLGDAAHLMTPFAGVGVNAAMADALELARGLIKYTKAKGAGSLAGTLKTYEDELFPRGEMFAQKTVNNMEKHFSADGNIHMADRLRTAFGPAKTLAAPQWSPA</sequence>